<dbReference type="AlphaFoldDB" id="D8LPI8"/>
<organism evidence="2 3">
    <name type="scientific">Ectocarpus siliculosus</name>
    <name type="common">Brown alga</name>
    <name type="synonym">Conferva siliculosa</name>
    <dbReference type="NCBI Taxonomy" id="2880"/>
    <lineage>
        <taxon>Eukaryota</taxon>
        <taxon>Sar</taxon>
        <taxon>Stramenopiles</taxon>
        <taxon>Ochrophyta</taxon>
        <taxon>PX clade</taxon>
        <taxon>Phaeophyceae</taxon>
        <taxon>Ectocarpales</taxon>
        <taxon>Ectocarpaceae</taxon>
        <taxon>Ectocarpus</taxon>
    </lineage>
</organism>
<dbReference type="InParanoid" id="D8LPI8"/>
<proteinExistence type="predicted"/>
<evidence type="ECO:0000259" key="1">
    <source>
        <dbReference type="PROSITE" id="PS50280"/>
    </source>
</evidence>
<reference evidence="2 3" key="1">
    <citation type="journal article" date="2010" name="Nature">
        <title>The Ectocarpus genome and the independent evolution of multicellularity in brown algae.</title>
        <authorList>
            <person name="Cock J.M."/>
            <person name="Sterck L."/>
            <person name="Rouze P."/>
            <person name="Scornet D."/>
            <person name="Allen A.E."/>
            <person name="Amoutzias G."/>
            <person name="Anthouard V."/>
            <person name="Artiguenave F."/>
            <person name="Aury J.M."/>
            <person name="Badger J.H."/>
            <person name="Beszteri B."/>
            <person name="Billiau K."/>
            <person name="Bonnet E."/>
            <person name="Bothwell J.H."/>
            <person name="Bowler C."/>
            <person name="Boyen C."/>
            <person name="Brownlee C."/>
            <person name="Carrano C.J."/>
            <person name="Charrier B."/>
            <person name="Cho G.Y."/>
            <person name="Coelho S.M."/>
            <person name="Collen J."/>
            <person name="Corre E."/>
            <person name="Da Silva C."/>
            <person name="Delage L."/>
            <person name="Delaroque N."/>
            <person name="Dittami S.M."/>
            <person name="Doulbeau S."/>
            <person name="Elias M."/>
            <person name="Farnham G."/>
            <person name="Gachon C.M."/>
            <person name="Gschloessl B."/>
            <person name="Heesch S."/>
            <person name="Jabbari K."/>
            <person name="Jubin C."/>
            <person name="Kawai H."/>
            <person name="Kimura K."/>
            <person name="Kloareg B."/>
            <person name="Kupper F.C."/>
            <person name="Lang D."/>
            <person name="Le Bail A."/>
            <person name="Leblanc C."/>
            <person name="Lerouge P."/>
            <person name="Lohr M."/>
            <person name="Lopez P.J."/>
            <person name="Martens C."/>
            <person name="Maumus F."/>
            <person name="Michel G."/>
            <person name="Miranda-Saavedra D."/>
            <person name="Morales J."/>
            <person name="Moreau H."/>
            <person name="Motomura T."/>
            <person name="Nagasato C."/>
            <person name="Napoli C.A."/>
            <person name="Nelson D.R."/>
            <person name="Nyvall-Collen P."/>
            <person name="Peters A.F."/>
            <person name="Pommier C."/>
            <person name="Potin P."/>
            <person name="Poulain J."/>
            <person name="Quesneville H."/>
            <person name="Read B."/>
            <person name="Rensing S.A."/>
            <person name="Ritter A."/>
            <person name="Rousvoal S."/>
            <person name="Samanta M."/>
            <person name="Samson G."/>
            <person name="Schroeder D.C."/>
            <person name="Segurens B."/>
            <person name="Strittmatter M."/>
            <person name="Tonon T."/>
            <person name="Tregear J.W."/>
            <person name="Valentin K."/>
            <person name="von Dassow P."/>
            <person name="Yamagishi T."/>
            <person name="Van de Peer Y."/>
            <person name="Wincker P."/>
        </authorList>
    </citation>
    <scope>NUCLEOTIDE SEQUENCE [LARGE SCALE GENOMIC DNA]</scope>
    <source>
        <strain evidence="3">Ec32 / CCAP1310/4</strain>
    </source>
</reference>
<name>D8LPI8_ECTSI</name>
<feature type="domain" description="SET" evidence="1">
    <location>
        <begin position="19"/>
        <end position="162"/>
    </location>
</feature>
<evidence type="ECO:0000313" key="2">
    <source>
        <dbReference type="EMBL" id="CBN80460.1"/>
    </source>
</evidence>
<evidence type="ECO:0000313" key="3">
    <source>
        <dbReference type="Proteomes" id="UP000002630"/>
    </source>
</evidence>
<protein>
    <submittedName>
        <fullName evidence="2">N/a</fullName>
    </submittedName>
</protein>
<dbReference type="Pfam" id="PF00856">
    <property type="entry name" value="SET"/>
    <property type="match status" value="1"/>
</dbReference>
<sequence length="172" mass="18795">MAPALTPVDFRGEDIFHDLDVEGRPSQIHGRGTFSKNGASKNDVLLSVILPSKAVEKGFASNSDGGYDCNQHVMHKDGLGVMFIDPGARMRGNLGACKEDFKLGVLRLLNHSDDPNIAISTREAAIPDWYEALGEKFTTWYECTLVATRAIGVDEEMTIEYALAPKGIRLAK</sequence>
<dbReference type="SUPFAM" id="SSF82199">
    <property type="entry name" value="SET domain"/>
    <property type="match status" value="1"/>
</dbReference>
<dbReference type="EMBL" id="FN649741">
    <property type="protein sequence ID" value="CBN80460.1"/>
    <property type="molecule type" value="Genomic_DNA"/>
</dbReference>
<gene>
    <name evidence="2" type="ORF">Esi_0052_0153</name>
</gene>
<dbReference type="EMBL" id="FN648730">
    <property type="protein sequence ID" value="CBN80460.1"/>
    <property type="molecule type" value="Genomic_DNA"/>
</dbReference>
<dbReference type="Proteomes" id="UP000002630">
    <property type="component" value="Linkage Group LG16"/>
</dbReference>
<accession>D8LPI8</accession>
<dbReference type="InterPro" id="IPR001214">
    <property type="entry name" value="SET_dom"/>
</dbReference>
<dbReference type="InterPro" id="IPR046341">
    <property type="entry name" value="SET_dom_sf"/>
</dbReference>
<dbReference type="Gene3D" id="2.170.270.10">
    <property type="entry name" value="SET domain"/>
    <property type="match status" value="1"/>
</dbReference>
<keyword evidence="3" id="KW-1185">Reference proteome</keyword>
<dbReference type="PROSITE" id="PS50280">
    <property type="entry name" value="SET"/>
    <property type="match status" value="1"/>
</dbReference>